<gene>
    <name evidence="2" type="ORF">D3877_09385</name>
</gene>
<keyword evidence="3" id="KW-1185">Reference proteome</keyword>
<sequence length="266" mass="29439">MMRGWGKATGAPRPRRSVLLRGLLLVLAMLALAALAERVGVLPVGTLERLFGQETKRHRSTRPANTAVAVAPPAVARASDRIDFVHTQKLLDGIRVEPEKRRGYARDDWPHWLSTDRSCLNAREQVLIRDSQRPARLSANGCAVVSGEWIDPYTGDRVTDPGLIDIDHRVPLEEAYGSGGHAWSRDRRAAYANDLTDPLTLLAVGQASNRAKGAKGPEEWLPPKRDGICLYVADWIAVKARWSLSMDERERVTVGNILADCRQSAR</sequence>
<dbReference type="PANTHER" id="PTHR24094">
    <property type="entry name" value="SECRETED PROTEIN"/>
    <property type="match status" value="1"/>
</dbReference>
<evidence type="ECO:0000259" key="1">
    <source>
        <dbReference type="Pfam" id="PF07510"/>
    </source>
</evidence>
<protein>
    <submittedName>
        <fullName evidence="2">HNH endonuclease</fullName>
    </submittedName>
</protein>
<organism evidence="2 3">
    <name type="scientific">Azospirillum cavernae</name>
    <dbReference type="NCBI Taxonomy" id="2320860"/>
    <lineage>
        <taxon>Bacteria</taxon>
        <taxon>Pseudomonadati</taxon>
        <taxon>Pseudomonadota</taxon>
        <taxon>Alphaproteobacteria</taxon>
        <taxon>Rhodospirillales</taxon>
        <taxon>Azospirillaceae</taxon>
        <taxon>Azospirillum</taxon>
    </lineage>
</organism>
<accession>A0A418W5E6</accession>
<dbReference type="AlphaFoldDB" id="A0A418W5E6"/>
<evidence type="ECO:0000313" key="3">
    <source>
        <dbReference type="Proteomes" id="UP000283458"/>
    </source>
</evidence>
<dbReference type="InterPro" id="IPR011089">
    <property type="entry name" value="GmrSD_C"/>
</dbReference>
<keyword evidence="2" id="KW-0255">Endonuclease</keyword>
<dbReference type="Pfam" id="PF07510">
    <property type="entry name" value="GmrSD_C"/>
    <property type="match status" value="1"/>
</dbReference>
<feature type="domain" description="GmrSD restriction endonucleases C-terminal" evidence="1">
    <location>
        <begin position="144"/>
        <end position="246"/>
    </location>
</feature>
<evidence type="ECO:0000313" key="2">
    <source>
        <dbReference type="EMBL" id="RJF85273.1"/>
    </source>
</evidence>
<reference evidence="2 3" key="1">
    <citation type="submission" date="2018-09" db="EMBL/GenBank/DDBJ databases">
        <authorList>
            <person name="Zhu H."/>
        </authorList>
    </citation>
    <scope>NUCLEOTIDE SEQUENCE [LARGE SCALE GENOMIC DNA]</scope>
    <source>
        <strain evidence="2 3">K2W22B-5</strain>
    </source>
</reference>
<dbReference type="Proteomes" id="UP000283458">
    <property type="component" value="Unassembled WGS sequence"/>
</dbReference>
<dbReference type="RefSeq" id="WP_119830898.1">
    <property type="nucleotide sequence ID" value="NZ_QYUL01000001.1"/>
</dbReference>
<keyword evidence="2" id="KW-0378">Hydrolase</keyword>
<dbReference type="EMBL" id="QYUL01000001">
    <property type="protein sequence ID" value="RJF85273.1"/>
    <property type="molecule type" value="Genomic_DNA"/>
</dbReference>
<dbReference type="GO" id="GO:0004519">
    <property type="term" value="F:endonuclease activity"/>
    <property type="evidence" value="ECO:0007669"/>
    <property type="project" value="UniProtKB-KW"/>
</dbReference>
<dbReference type="OrthoDB" id="5196645at2"/>
<comment type="caution">
    <text evidence="2">The sequence shown here is derived from an EMBL/GenBank/DDBJ whole genome shotgun (WGS) entry which is preliminary data.</text>
</comment>
<proteinExistence type="predicted"/>
<name>A0A418W5E6_9PROT</name>
<dbReference type="PANTHER" id="PTHR24094:SF15">
    <property type="entry name" value="AMP-DEPENDENT SYNTHETASE_LIGASE DOMAIN-CONTAINING PROTEIN-RELATED"/>
    <property type="match status" value="1"/>
</dbReference>
<keyword evidence="2" id="KW-0540">Nuclease</keyword>